<evidence type="ECO:0000256" key="6">
    <source>
        <dbReference type="ARBA" id="ARBA00023136"/>
    </source>
</evidence>
<evidence type="ECO:0000256" key="2">
    <source>
        <dbReference type="ARBA" id="ARBA00008821"/>
    </source>
</evidence>
<reference evidence="9" key="1">
    <citation type="journal article" date="2019" name="Int. J. Syst. Evol. Microbiol.">
        <title>The Global Catalogue of Microorganisms (GCM) 10K type strain sequencing project: providing services to taxonomists for standard genome sequencing and annotation.</title>
        <authorList>
            <consortium name="The Broad Institute Genomics Platform"/>
            <consortium name="The Broad Institute Genome Sequencing Center for Infectious Disease"/>
            <person name="Wu L."/>
            <person name="Ma J."/>
        </authorList>
    </citation>
    <scope>NUCLEOTIDE SEQUENCE [LARGE SCALE GENOMIC DNA]</scope>
    <source>
        <strain evidence="9">JCM 17110</strain>
    </source>
</reference>
<gene>
    <name evidence="8" type="ORF">GCM10022394_28500</name>
</gene>
<evidence type="ECO:0000256" key="3">
    <source>
        <dbReference type="ARBA" id="ARBA00022448"/>
    </source>
</evidence>
<dbReference type="Proteomes" id="UP001500795">
    <property type="component" value="Unassembled WGS sequence"/>
</dbReference>
<proteinExistence type="inferred from homology"/>
<keyword evidence="9" id="KW-1185">Reference proteome</keyword>
<feature type="transmembrane region" description="Helical" evidence="7">
    <location>
        <begin position="107"/>
        <end position="130"/>
    </location>
</feature>
<evidence type="ECO:0000313" key="8">
    <source>
        <dbReference type="EMBL" id="GAA3546767.1"/>
    </source>
</evidence>
<keyword evidence="3" id="KW-0813">Transport</keyword>
<keyword evidence="4 7" id="KW-0812">Transmembrane</keyword>
<comment type="similarity">
    <text evidence="2">Belongs to the nucleobase:cation symporter-2 (NCS2) (TC 2.A.40) family.</text>
</comment>
<feature type="transmembrane region" description="Helical" evidence="7">
    <location>
        <begin position="30"/>
        <end position="56"/>
    </location>
</feature>
<comment type="caution">
    <text evidence="8">The sequence shown here is derived from an EMBL/GenBank/DDBJ whole genome shotgun (WGS) entry which is preliminary data.</text>
</comment>
<protein>
    <recommendedName>
        <fullName evidence="10">PTS EIIC type-1 domain-containing protein</fullName>
    </recommendedName>
</protein>
<dbReference type="InterPro" id="IPR006043">
    <property type="entry name" value="NCS2"/>
</dbReference>
<dbReference type="Pfam" id="PF00860">
    <property type="entry name" value="Xan_ur_permease"/>
    <property type="match status" value="1"/>
</dbReference>
<name>A0ABP6WA15_9GAMM</name>
<evidence type="ECO:0000256" key="7">
    <source>
        <dbReference type="SAM" id="Phobius"/>
    </source>
</evidence>
<keyword evidence="5 7" id="KW-1133">Transmembrane helix</keyword>
<evidence type="ECO:0000313" key="9">
    <source>
        <dbReference type="Proteomes" id="UP001500795"/>
    </source>
</evidence>
<organism evidence="8 9">
    <name type="scientific">Zobellella aerophila</name>
    <dbReference type="NCBI Taxonomy" id="870480"/>
    <lineage>
        <taxon>Bacteria</taxon>
        <taxon>Pseudomonadati</taxon>
        <taxon>Pseudomonadota</taxon>
        <taxon>Gammaproteobacteria</taxon>
        <taxon>Aeromonadales</taxon>
        <taxon>Aeromonadaceae</taxon>
        <taxon>Zobellella</taxon>
    </lineage>
</organism>
<comment type="subcellular location">
    <subcellularLocation>
        <location evidence="1">Membrane</location>
        <topology evidence="1">Multi-pass membrane protein</topology>
    </subcellularLocation>
</comment>
<feature type="transmembrane region" description="Helical" evidence="7">
    <location>
        <begin position="76"/>
        <end position="95"/>
    </location>
</feature>
<keyword evidence="6 7" id="KW-0472">Membrane</keyword>
<sequence>MKEGGVGTEAMLAAPTEMILSRFLHLARRIISPLVSGIIVTLIGLPLTQLGLLSIGGGFGAMQDGSLPAMALPIPMQYGLGFDASLFNTFPVFIFSQNNGVIQMTGVASRHVGFFVAAILVLMACSLPSVP</sequence>
<dbReference type="PANTHER" id="PTHR42810:SF2">
    <property type="entry name" value="PURINE PERMEASE C1399.01C-RELATED"/>
    <property type="match status" value="1"/>
</dbReference>
<accession>A0ABP6WA15</accession>
<dbReference type="PANTHER" id="PTHR42810">
    <property type="entry name" value="PURINE PERMEASE C1399.01C-RELATED"/>
    <property type="match status" value="1"/>
</dbReference>
<evidence type="ECO:0000256" key="4">
    <source>
        <dbReference type="ARBA" id="ARBA00022692"/>
    </source>
</evidence>
<dbReference type="PROSITE" id="PS00879">
    <property type="entry name" value="ODR_DC_2_2"/>
    <property type="match status" value="1"/>
</dbReference>
<evidence type="ECO:0008006" key="10">
    <source>
        <dbReference type="Google" id="ProtNLM"/>
    </source>
</evidence>
<evidence type="ECO:0000256" key="5">
    <source>
        <dbReference type="ARBA" id="ARBA00022989"/>
    </source>
</evidence>
<dbReference type="EMBL" id="BAABCX010000004">
    <property type="protein sequence ID" value="GAA3546767.1"/>
    <property type="molecule type" value="Genomic_DNA"/>
</dbReference>
<dbReference type="InterPro" id="IPR022657">
    <property type="entry name" value="De-COase2_CS"/>
</dbReference>
<evidence type="ECO:0000256" key="1">
    <source>
        <dbReference type="ARBA" id="ARBA00004141"/>
    </source>
</evidence>